<dbReference type="PROSITE" id="PS00687">
    <property type="entry name" value="ALDEHYDE_DEHYDR_GLU"/>
    <property type="match status" value="1"/>
</dbReference>
<keyword evidence="11" id="KW-1185">Reference proteome</keyword>
<dbReference type="Gene3D" id="3.40.605.10">
    <property type="entry name" value="Aldehyde Dehydrogenase, Chain A, domain 1"/>
    <property type="match status" value="1"/>
</dbReference>
<comment type="caution">
    <text evidence="10">The sequence shown here is derived from an EMBL/GenBank/DDBJ whole genome shotgun (WGS) entry which is preliminary data.</text>
</comment>
<evidence type="ECO:0000256" key="2">
    <source>
        <dbReference type="ARBA" id="ARBA00009986"/>
    </source>
</evidence>
<evidence type="ECO:0000313" key="10">
    <source>
        <dbReference type="EMBL" id="KAH7242888.1"/>
    </source>
</evidence>
<evidence type="ECO:0000313" key="11">
    <source>
        <dbReference type="Proteomes" id="UP000736672"/>
    </source>
</evidence>
<feature type="domain" description="Aldehyde dehydrogenase" evidence="9">
    <location>
        <begin position="46"/>
        <end position="509"/>
    </location>
</feature>
<dbReference type="EC" id="1.2.1.16" evidence="6"/>
<evidence type="ECO:0000256" key="3">
    <source>
        <dbReference type="ARBA" id="ARBA00023002"/>
    </source>
</evidence>
<dbReference type="InterPro" id="IPR015590">
    <property type="entry name" value="Aldehyde_DH_dom"/>
</dbReference>
<dbReference type="GO" id="GO:0009450">
    <property type="term" value="P:gamma-aminobutyric acid catabolic process"/>
    <property type="evidence" value="ECO:0007669"/>
    <property type="project" value="TreeGrafter"/>
</dbReference>
<accession>A0A9P9GQK3</accession>
<dbReference type="InterPro" id="IPR016163">
    <property type="entry name" value="Ald_DH_C"/>
</dbReference>
<feature type="active site" evidence="7">
    <location>
        <position position="284"/>
    </location>
</feature>
<dbReference type="InterPro" id="IPR016161">
    <property type="entry name" value="Ald_DH/histidinol_DH"/>
</dbReference>
<proteinExistence type="inferred from homology"/>
<reference evidence="10" key="1">
    <citation type="journal article" date="2021" name="Nat. Commun.">
        <title>Genetic determinants of endophytism in the Arabidopsis root mycobiome.</title>
        <authorList>
            <person name="Mesny F."/>
            <person name="Miyauchi S."/>
            <person name="Thiergart T."/>
            <person name="Pickel B."/>
            <person name="Atanasova L."/>
            <person name="Karlsson M."/>
            <person name="Huettel B."/>
            <person name="Barry K.W."/>
            <person name="Haridas S."/>
            <person name="Chen C."/>
            <person name="Bauer D."/>
            <person name="Andreopoulos W."/>
            <person name="Pangilinan J."/>
            <person name="LaButti K."/>
            <person name="Riley R."/>
            <person name="Lipzen A."/>
            <person name="Clum A."/>
            <person name="Drula E."/>
            <person name="Henrissat B."/>
            <person name="Kohler A."/>
            <person name="Grigoriev I.V."/>
            <person name="Martin F.M."/>
            <person name="Hacquard S."/>
        </authorList>
    </citation>
    <scope>NUCLEOTIDE SEQUENCE</scope>
    <source>
        <strain evidence="10">FSSC 5 MPI-SDFR-AT-0091</strain>
    </source>
</reference>
<dbReference type="InterPro" id="IPR050740">
    <property type="entry name" value="Aldehyde_DH_Superfamily"/>
</dbReference>
<dbReference type="InterPro" id="IPR016162">
    <property type="entry name" value="Ald_DH_N"/>
</dbReference>
<dbReference type="SUPFAM" id="SSF53720">
    <property type="entry name" value="ALDH-like"/>
    <property type="match status" value="1"/>
</dbReference>
<evidence type="ECO:0000259" key="9">
    <source>
        <dbReference type="Pfam" id="PF00171"/>
    </source>
</evidence>
<protein>
    <recommendedName>
        <fullName evidence="6">succinate-semialdehyde dehydrogenase [NAD(P)(+)]</fullName>
        <ecNumber evidence="6">1.2.1.16</ecNumber>
    </recommendedName>
</protein>
<dbReference type="Proteomes" id="UP000736672">
    <property type="component" value="Unassembled WGS sequence"/>
</dbReference>
<dbReference type="CDD" id="cd07103">
    <property type="entry name" value="ALDH_F5_SSADH_GabD"/>
    <property type="match status" value="1"/>
</dbReference>
<evidence type="ECO:0000256" key="7">
    <source>
        <dbReference type="PROSITE-ProRule" id="PRU10007"/>
    </source>
</evidence>
<comment type="catalytic activity">
    <reaction evidence="5">
        <text>succinate semialdehyde + NAD(+) + H2O = succinate + NADH + 2 H(+)</text>
        <dbReference type="Rhea" id="RHEA:13217"/>
        <dbReference type="ChEBI" id="CHEBI:15377"/>
        <dbReference type="ChEBI" id="CHEBI:15378"/>
        <dbReference type="ChEBI" id="CHEBI:30031"/>
        <dbReference type="ChEBI" id="CHEBI:57540"/>
        <dbReference type="ChEBI" id="CHEBI:57706"/>
        <dbReference type="ChEBI" id="CHEBI:57945"/>
        <dbReference type="EC" id="1.2.1.16"/>
    </reaction>
</comment>
<gene>
    <name evidence="10" type="ORF">B0J15DRAFT_565784</name>
</gene>
<dbReference type="FunFam" id="3.40.605.10:FF:000005">
    <property type="entry name" value="Succinate-semialdehyde dehydrogenase I"/>
    <property type="match status" value="1"/>
</dbReference>
<comment type="pathway">
    <text evidence="1">Amino-acid degradation; 4-aminobutanoate degradation.</text>
</comment>
<dbReference type="GO" id="GO:0004777">
    <property type="term" value="F:succinate-semialdehyde dehydrogenase (NAD+) activity"/>
    <property type="evidence" value="ECO:0007669"/>
    <property type="project" value="TreeGrafter"/>
</dbReference>
<dbReference type="FunFam" id="3.40.309.10:FF:000004">
    <property type="entry name" value="Succinate-semialdehyde dehydrogenase I"/>
    <property type="match status" value="1"/>
</dbReference>
<name>A0A9P9GQK3_FUSSL</name>
<dbReference type="InterPro" id="IPR029510">
    <property type="entry name" value="Ald_DH_CS_GLU"/>
</dbReference>
<dbReference type="AlphaFoldDB" id="A0A9P9GQK3"/>
<dbReference type="OrthoDB" id="310895at2759"/>
<dbReference type="PANTHER" id="PTHR43353">
    <property type="entry name" value="SUCCINATE-SEMIALDEHYDE DEHYDROGENASE, MITOCHONDRIAL"/>
    <property type="match status" value="1"/>
</dbReference>
<evidence type="ECO:0000256" key="8">
    <source>
        <dbReference type="RuleBase" id="RU003345"/>
    </source>
</evidence>
<evidence type="ECO:0000256" key="1">
    <source>
        <dbReference type="ARBA" id="ARBA00005176"/>
    </source>
</evidence>
<dbReference type="PANTHER" id="PTHR43353:SF5">
    <property type="entry name" value="SUCCINATE-SEMIALDEHYDE DEHYDROGENASE, MITOCHONDRIAL"/>
    <property type="match status" value="1"/>
</dbReference>
<dbReference type="Pfam" id="PF00171">
    <property type="entry name" value="Aldedh"/>
    <property type="match status" value="1"/>
</dbReference>
<comment type="similarity">
    <text evidence="2 8">Belongs to the aldehyde dehydrogenase family.</text>
</comment>
<comment type="catalytic activity">
    <reaction evidence="4">
        <text>succinate semialdehyde + NADP(+) + H2O = succinate + NADPH + 2 H(+)</text>
        <dbReference type="Rhea" id="RHEA:13213"/>
        <dbReference type="ChEBI" id="CHEBI:15377"/>
        <dbReference type="ChEBI" id="CHEBI:15378"/>
        <dbReference type="ChEBI" id="CHEBI:30031"/>
        <dbReference type="ChEBI" id="CHEBI:57706"/>
        <dbReference type="ChEBI" id="CHEBI:57783"/>
        <dbReference type="ChEBI" id="CHEBI:58349"/>
        <dbReference type="EC" id="1.2.1.16"/>
    </reaction>
</comment>
<dbReference type="EMBL" id="JAGTJS010000019">
    <property type="protein sequence ID" value="KAH7242888.1"/>
    <property type="molecule type" value="Genomic_DNA"/>
</dbReference>
<evidence type="ECO:0000256" key="6">
    <source>
        <dbReference type="ARBA" id="ARBA00067047"/>
    </source>
</evidence>
<sequence length="516" mass="55347">MATATSQRVRLNPRPDCGTLTNTPQITSLLREPSLFQEQAYIEGKWLDGGAASQFQVYNPYSGESVGSCPDMNERGTSWAIDVAQKAFDKFQKTSPRERMSILKNWYELMREHEQDLATILSVENGRPIEAARAEIRYAASFLEWFQGEAVRSYGDTIQASAPGSQVLTIKQPVGVVGIITPWNFPSAMITRKVGASLAAGCSMVVKPAAETPFSALALAVLGERAGVPAGVFNVITTQDNIAEVGKLMCEHPTIKKLSFTGSTGVGKALVQQSSSSLKKLSMELGGNAPFIVFDDADIGEAIEGLMAAKFRGSGQTCVSPNRVYVQAGIHDTFVRELQQMVEKRLVKGDPLSSSTTIGPLINAKAVQKVERLVGDACNRGAEVVVGGKRSAEDPDNYYPPTILQKMSHSMHASKEELFGPVVAVYKFTSQEQLVGMANDSDVGLGAYVYTAQIKKAWDAAKSLQTGMVGINTGVISDPVAPFGGVKHSGFGREGGRIGIEEFQILKTITVGGLGI</sequence>
<dbReference type="Gene3D" id="3.40.309.10">
    <property type="entry name" value="Aldehyde Dehydrogenase, Chain A, domain 2"/>
    <property type="match status" value="1"/>
</dbReference>
<evidence type="ECO:0000256" key="4">
    <source>
        <dbReference type="ARBA" id="ARBA00050387"/>
    </source>
</evidence>
<evidence type="ECO:0000256" key="5">
    <source>
        <dbReference type="ARBA" id="ARBA00052698"/>
    </source>
</evidence>
<dbReference type="GO" id="GO:0005737">
    <property type="term" value="C:cytoplasm"/>
    <property type="evidence" value="ECO:0007669"/>
    <property type="project" value="TreeGrafter"/>
</dbReference>
<keyword evidence="3 8" id="KW-0560">Oxidoreductase</keyword>
<organism evidence="10 11">
    <name type="scientific">Fusarium solani</name>
    <name type="common">Filamentous fungus</name>
    <dbReference type="NCBI Taxonomy" id="169388"/>
    <lineage>
        <taxon>Eukaryota</taxon>
        <taxon>Fungi</taxon>
        <taxon>Dikarya</taxon>
        <taxon>Ascomycota</taxon>
        <taxon>Pezizomycotina</taxon>
        <taxon>Sordariomycetes</taxon>
        <taxon>Hypocreomycetidae</taxon>
        <taxon>Hypocreales</taxon>
        <taxon>Nectriaceae</taxon>
        <taxon>Fusarium</taxon>
        <taxon>Fusarium solani species complex</taxon>
    </lineage>
</organism>